<protein>
    <submittedName>
        <fullName evidence="3">Cytochrome C assembly protein</fullName>
    </submittedName>
</protein>
<reference evidence="3 4" key="1">
    <citation type="submission" date="2017-08" db="EMBL/GenBank/DDBJ databases">
        <title>Infants hospitalized years apart are colonized by the same room-sourced microbial strains.</title>
        <authorList>
            <person name="Brooks B."/>
            <person name="Olm M.R."/>
            <person name="Firek B.A."/>
            <person name="Baker R."/>
            <person name="Thomas B.C."/>
            <person name="Morowitz M.J."/>
            <person name="Banfield J.F."/>
        </authorList>
    </citation>
    <scope>NUCLEOTIDE SEQUENCE [LARGE SCALE GENOMIC DNA]</scope>
    <source>
        <strain evidence="3">S2_005_003_R2_41</strain>
    </source>
</reference>
<name>A0A2W5S2U0_VARPD</name>
<keyword evidence="1" id="KW-0812">Transmembrane</keyword>
<organism evidence="3 4">
    <name type="scientific">Variovorax paradoxus</name>
    <dbReference type="NCBI Taxonomy" id="34073"/>
    <lineage>
        <taxon>Bacteria</taxon>
        <taxon>Pseudomonadati</taxon>
        <taxon>Pseudomonadota</taxon>
        <taxon>Betaproteobacteria</taxon>
        <taxon>Burkholderiales</taxon>
        <taxon>Comamonadaceae</taxon>
        <taxon>Variovorax</taxon>
    </lineage>
</organism>
<keyword evidence="1" id="KW-0472">Membrane</keyword>
<dbReference type="GO" id="GO:0017004">
    <property type="term" value="P:cytochrome complex assembly"/>
    <property type="evidence" value="ECO:0007669"/>
    <property type="project" value="InterPro"/>
</dbReference>
<dbReference type="EMBL" id="QFPP01000155">
    <property type="protein sequence ID" value="PZQ73983.1"/>
    <property type="molecule type" value="Genomic_DNA"/>
</dbReference>
<dbReference type="PANTHER" id="PTHR38034:SF1">
    <property type="entry name" value="INNER MEMBRANE PROTEIN YPJD"/>
    <property type="match status" value="1"/>
</dbReference>
<accession>A0A2W5S2U0</accession>
<feature type="transmembrane region" description="Helical" evidence="1">
    <location>
        <begin position="93"/>
        <end position="112"/>
    </location>
</feature>
<feature type="transmembrane region" description="Helical" evidence="1">
    <location>
        <begin position="212"/>
        <end position="229"/>
    </location>
</feature>
<dbReference type="Pfam" id="PF01578">
    <property type="entry name" value="Cytochrom_C_asm"/>
    <property type="match status" value="1"/>
</dbReference>
<dbReference type="GO" id="GO:0020037">
    <property type="term" value="F:heme binding"/>
    <property type="evidence" value="ECO:0007669"/>
    <property type="project" value="InterPro"/>
</dbReference>
<feature type="domain" description="Cytochrome c assembly protein" evidence="2">
    <location>
        <begin position="37"/>
        <end position="263"/>
    </location>
</feature>
<dbReference type="PANTHER" id="PTHR38034">
    <property type="entry name" value="INNER MEMBRANE PROTEIN YPJD"/>
    <property type="match status" value="1"/>
</dbReference>
<feature type="transmembrane region" description="Helical" evidence="1">
    <location>
        <begin position="241"/>
        <end position="260"/>
    </location>
</feature>
<feature type="transmembrane region" description="Helical" evidence="1">
    <location>
        <begin position="62"/>
        <end position="81"/>
    </location>
</feature>
<sequence length="269" mass="28528">MILASPSPLSVALGIATAAAYGMTAASASRLGRPATQALLGLAWLLHALTLAWSLGGGQPRFGFAPALSVTAWLVLTVYAVESRLFPQLSVRRVLAALGALAVLLAVAFPGTPLHVSASPWLPLHLALGIASYGLFGAAVVHAWLMTRAEKQMRQATEAQAGVPLLTLERLTFRFVTAGFVLLSATLLAGLLFSETLYGPTVRAWKWDHKTVFSILAWLSFAVLLVGRARFGWRGRTAKRVLYAGAALLLLAYVGSRFVLEVILGRGGA</sequence>
<feature type="transmembrane region" description="Helical" evidence="1">
    <location>
        <begin position="171"/>
        <end position="192"/>
    </location>
</feature>
<feature type="transmembrane region" description="Helical" evidence="1">
    <location>
        <begin position="124"/>
        <end position="145"/>
    </location>
</feature>
<evidence type="ECO:0000259" key="2">
    <source>
        <dbReference type="Pfam" id="PF01578"/>
    </source>
</evidence>
<dbReference type="InterPro" id="IPR052372">
    <property type="entry name" value="YpjD/HemX"/>
</dbReference>
<gene>
    <name evidence="3" type="ORF">DI563_13470</name>
</gene>
<evidence type="ECO:0000256" key="1">
    <source>
        <dbReference type="SAM" id="Phobius"/>
    </source>
</evidence>
<dbReference type="AlphaFoldDB" id="A0A2W5S2U0"/>
<feature type="transmembrane region" description="Helical" evidence="1">
    <location>
        <begin position="38"/>
        <end position="56"/>
    </location>
</feature>
<comment type="caution">
    <text evidence="3">The sequence shown here is derived from an EMBL/GenBank/DDBJ whole genome shotgun (WGS) entry which is preliminary data.</text>
</comment>
<proteinExistence type="predicted"/>
<evidence type="ECO:0000313" key="3">
    <source>
        <dbReference type="EMBL" id="PZQ73983.1"/>
    </source>
</evidence>
<dbReference type="Proteomes" id="UP000249135">
    <property type="component" value="Unassembled WGS sequence"/>
</dbReference>
<feature type="transmembrane region" description="Helical" evidence="1">
    <location>
        <begin position="6"/>
        <end position="26"/>
    </location>
</feature>
<evidence type="ECO:0000313" key="4">
    <source>
        <dbReference type="Proteomes" id="UP000249135"/>
    </source>
</evidence>
<dbReference type="InterPro" id="IPR002541">
    <property type="entry name" value="Cyt_c_assembly"/>
</dbReference>
<keyword evidence="1" id="KW-1133">Transmembrane helix</keyword>